<evidence type="ECO:0000256" key="4">
    <source>
        <dbReference type="ARBA" id="ARBA00023163"/>
    </source>
</evidence>
<dbReference type="Pfam" id="PF13185">
    <property type="entry name" value="GAF_2"/>
    <property type="match status" value="1"/>
</dbReference>
<dbReference type="InterPro" id="IPR003018">
    <property type="entry name" value="GAF"/>
</dbReference>
<dbReference type="InterPro" id="IPR036388">
    <property type="entry name" value="WH-like_DNA-bd_sf"/>
</dbReference>
<dbReference type="SUPFAM" id="SSF52172">
    <property type="entry name" value="CheY-like"/>
    <property type="match status" value="1"/>
</dbReference>
<dbReference type="Gene3D" id="3.30.450.40">
    <property type="match status" value="1"/>
</dbReference>
<keyword evidence="1" id="KW-0808">Transferase</keyword>
<dbReference type="Pfam" id="PF03861">
    <property type="entry name" value="ANTAR"/>
    <property type="match status" value="1"/>
</dbReference>
<dbReference type="InterPro" id="IPR029016">
    <property type="entry name" value="GAF-like_dom_sf"/>
</dbReference>
<organism evidence="6 7">
    <name type="scientific">Nesterenkonia natronophila</name>
    <dbReference type="NCBI Taxonomy" id="2174932"/>
    <lineage>
        <taxon>Bacteria</taxon>
        <taxon>Bacillati</taxon>
        <taxon>Actinomycetota</taxon>
        <taxon>Actinomycetes</taxon>
        <taxon>Micrococcales</taxon>
        <taxon>Micrococcaceae</taxon>
        <taxon>Nesterenkonia</taxon>
    </lineage>
</organism>
<evidence type="ECO:0000256" key="1">
    <source>
        <dbReference type="ARBA" id="ARBA00022679"/>
    </source>
</evidence>
<keyword evidence="7" id="KW-1185">Reference proteome</keyword>
<evidence type="ECO:0000313" key="7">
    <source>
        <dbReference type="Proteomes" id="UP000266615"/>
    </source>
</evidence>
<dbReference type="SMART" id="SM00065">
    <property type="entry name" value="GAF"/>
    <property type="match status" value="1"/>
</dbReference>
<dbReference type="GO" id="GO:0003723">
    <property type="term" value="F:RNA binding"/>
    <property type="evidence" value="ECO:0007669"/>
    <property type="project" value="InterPro"/>
</dbReference>
<accession>A0A3A4F8I5</accession>
<gene>
    <name evidence="6" type="ORF">D3250_10095</name>
</gene>
<comment type="caution">
    <text evidence="6">The sequence shown here is derived from an EMBL/GenBank/DDBJ whole genome shotgun (WGS) entry which is preliminary data.</text>
</comment>
<dbReference type="GO" id="GO:0016301">
    <property type="term" value="F:kinase activity"/>
    <property type="evidence" value="ECO:0007669"/>
    <property type="project" value="UniProtKB-KW"/>
</dbReference>
<dbReference type="InterPro" id="IPR011006">
    <property type="entry name" value="CheY-like_superfamily"/>
</dbReference>
<sequence>MDVQTSTYDLPAALNKVLLEDHDISGVLDSIVQLAVEHLSVNRRVLCGIVLTRSRKNTVVASSSPEAQRMDEVQAGFDEGPCLAAQRSNTVIRVPDVRYEKRWPQYMSVVRSQGLRSILAVPLVVNTSAAAAMNFYTPEPGAFYEEDAVTAHQYVDAASNVLEIALRIAAHAENAENRRLAMESRTAIDLAMGIIMGQNRCSQDEAVRILKSASNHRNVKLRDLAEEVITSASGQAPATNFDS</sequence>
<evidence type="ECO:0000259" key="5">
    <source>
        <dbReference type="PROSITE" id="PS50921"/>
    </source>
</evidence>
<keyword evidence="2" id="KW-0418">Kinase</keyword>
<dbReference type="PROSITE" id="PS50921">
    <property type="entry name" value="ANTAR"/>
    <property type="match status" value="1"/>
</dbReference>
<dbReference type="Proteomes" id="UP000266615">
    <property type="component" value="Unassembled WGS sequence"/>
</dbReference>
<dbReference type="AlphaFoldDB" id="A0A3A4F8I5"/>
<feature type="domain" description="ANTAR" evidence="5">
    <location>
        <begin position="168"/>
        <end position="229"/>
    </location>
</feature>
<dbReference type="Gene3D" id="1.10.10.10">
    <property type="entry name" value="Winged helix-like DNA-binding domain superfamily/Winged helix DNA-binding domain"/>
    <property type="match status" value="1"/>
</dbReference>
<reference evidence="6 7" key="1">
    <citation type="submission" date="2018-09" db="EMBL/GenBank/DDBJ databases">
        <title>Nesterenkonia natronophila sp. nov., an alkaliphilic actinobacteriume isolated from a soda lake, and emended description of the genus Nesterenkonia.</title>
        <authorList>
            <person name="Menes R.J."/>
            <person name="Iriarte A."/>
        </authorList>
    </citation>
    <scope>NUCLEOTIDE SEQUENCE [LARGE SCALE GENOMIC DNA]</scope>
    <source>
        <strain evidence="6 7">M8</strain>
    </source>
</reference>
<dbReference type="RefSeq" id="WP_119903261.1">
    <property type="nucleotide sequence ID" value="NZ_QYZP01000003.1"/>
</dbReference>
<dbReference type="SUPFAM" id="SSF55781">
    <property type="entry name" value="GAF domain-like"/>
    <property type="match status" value="1"/>
</dbReference>
<dbReference type="EMBL" id="QYZP01000003">
    <property type="protein sequence ID" value="RJN31194.1"/>
    <property type="molecule type" value="Genomic_DNA"/>
</dbReference>
<evidence type="ECO:0000313" key="6">
    <source>
        <dbReference type="EMBL" id="RJN31194.1"/>
    </source>
</evidence>
<dbReference type="InterPro" id="IPR005561">
    <property type="entry name" value="ANTAR"/>
</dbReference>
<dbReference type="OrthoDB" id="3820533at2"/>
<evidence type="ECO:0000256" key="3">
    <source>
        <dbReference type="ARBA" id="ARBA00023015"/>
    </source>
</evidence>
<proteinExistence type="predicted"/>
<dbReference type="SMART" id="SM01012">
    <property type="entry name" value="ANTAR"/>
    <property type="match status" value="1"/>
</dbReference>
<dbReference type="PIRSF" id="PIRSF036625">
    <property type="entry name" value="GAF_ANTAR"/>
    <property type="match status" value="1"/>
</dbReference>
<keyword evidence="4" id="KW-0804">Transcription</keyword>
<protein>
    <submittedName>
        <fullName evidence="6">ANTAR domain-containing protein</fullName>
    </submittedName>
</protein>
<dbReference type="InterPro" id="IPR012074">
    <property type="entry name" value="GAF_ANTAR"/>
</dbReference>
<name>A0A3A4F8I5_9MICC</name>
<evidence type="ECO:0000256" key="2">
    <source>
        <dbReference type="ARBA" id="ARBA00022777"/>
    </source>
</evidence>
<keyword evidence="3" id="KW-0805">Transcription regulation</keyword>